<keyword evidence="2" id="KW-1185">Reference proteome</keyword>
<dbReference type="AlphaFoldDB" id="A0A8H5CSD3"/>
<proteinExistence type="predicted"/>
<name>A0A8H5CSD3_9AGAR</name>
<comment type="caution">
    <text evidence="1">The sequence shown here is derived from an EMBL/GenBank/DDBJ whole genome shotgun (WGS) entry which is preliminary data.</text>
</comment>
<reference evidence="1 2" key="1">
    <citation type="journal article" date="2020" name="ISME J.">
        <title>Uncovering the hidden diversity of litter-decomposition mechanisms in mushroom-forming fungi.</title>
        <authorList>
            <person name="Floudas D."/>
            <person name="Bentzer J."/>
            <person name="Ahren D."/>
            <person name="Johansson T."/>
            <person name="Persson P."/>
            <person name="Tunlid A."/>
        </authorList>
    </citation>
    <scope>NUCLEOTIDE SEQUENCE [LARGE SCALE GENOMIC DNA]</scope>
    <source>
        <strain evidence="1 2">CBS 291.85</strain>
    </source>
</reference>
<dbReference type="EMBL" id="JAACJM010000098">
    <property type="protein sequence ID" value="KAF5346980.1"/>
    <property type="molecule type" value="Genomic_DNA"/>
</dbReference>
<evidence type="ECO:0000313" key="2">
    <source>
        <dbReference type="Proteomes" id="UP000559256"/>
    </source>
</evidence>
<sequence>MARVPPPQRLSQTGVLLPLAVGTPSVGVSKALPSTSEAFTIFQTIRRIQDIPNPSLQTRLQNYKVILSVAPLQNVGVTPPNDTHLSVFPASALIDLQQYDIDVDAHYGYSVREFLAVSPSQRIKPPNSLFTNNGSTKSSTSTHSPTLRIYYVGSFSHYSLEIRTFPLTFPTEMPRYVYLFSTHLPPNKPLFSIRTPLLQHPPPPPQPSTPYPFLPIHIHPRLRLHNQYHAHTLTLTTTNITFVNVLPKTTLTLTLLMDEFDRNTPKNQDVGHCFHPTRYPIGMTNAGFERERVGDLFEDA</sequence>
<dbReference type="Proteomes" id="UP000559256">
    <property type="component" value="Unassembled WGS sequence"/>
</dbReference>
<protein>
    <submittedName>
        <fullName evidence="1">Uncharacterized protein</fullName>
    </submittedName>
</protein>
<evidence type="ECO:0000313" key="1">
    <source>
        <dbReference type="EMBL" id="KAF5346980.1"/>
    </source>
</evidence>
<accession>A0A8H5CSD3</accession>
<organism evidence="1 2">
    <name type="scientific">Tetrapyrgos nigripes</name>
    <dbReference type="NCBI Taxonomy" id="182062"/>
    <lineage>
        <taxon>Eukaryota</taxon>
        <taxon>Fungi</taxon>
        <taxon>Dikarya</taxon>
        <taxon>Basidiomycota</taxon>
        <taxon>Agaricomycotina</taxon>
        <taxon>Agaricomycetes</taxon>
        <taxon>Agaricomycetidae</taxon>
        <taxon>Agaricales</taxon>
        <taxon>Marasmiineae</taxon>
        <taxon>Marasmiaceae</taxon>
        <taxon>Tetrapyrgos</taxon>
    </lineage>
</organism>
<gene>
    <name evidence="1" type="ORF">D9758_010105</name>
</gene>